<dbReference type="InterPro" id="IPR050855">
    <property type="entry name" value="NDM-1-like"/>
</dbReference>
<proteinExistence type="predicted"/>
<organism evidence="2 3">
    <name type="scientific">Alicyclobacillus fastidiosus</name>
    <dbReference type="NCBI Taxonomy" id="392011"/>
    <lineage>
        <taxon>Bacteria</taxon>
        <taxon>Bacillati</taxon>
        <taxon>Bacillota</taxon>
        <taxon>Bacilli</taxon>
        <taxon>Bacillales</taxon>
        <taxon>Alicyclobacillaceae</taxon>
        <taxon>Alicyclobacillus</taxon>
    </lineage>
</organism>
<reference evidence="2 3" key="1">
    <citation type="journal article" date="2024" name="Int. J. Mol. Sci.">
        <title>Exploration of Alicyclobacillus spp. Genome in Search of Antibiotic Resistance.</title>
        <authorList>
            <person name="Bucka-Kolendo J."/>
            <person name="Kiousi D.E."/>
            <person name="Dekowska A."/>
            <person name="Mikolajczuk-Szczyrba A."/>
            <person name="Karadedos D.M."/>
            <person name="Michael P."/>
            <person name="Galanis A."/>
            <person name="Sokolowska B."/>
        </authorList>
    </citation>
    <scope>NUCLEOTIDE SEQUENCE [LARGE SCALE GENOMIC DNA]</scope>
    <source>
        <strain evidence="2 3">KKP 3000</strain>
    </source>
</reference>
<evidence type="ECO:0000259" key="1">
    <source>
        <dbReference type="SMART" id="SM00849"/>
    </source>
</evidence>
<comment type="caution">
    <text evidence="2">The sequence shown here is derived from an EMBL/GenBank/DDBJ whole genome shotgun (WGS) entry which is preliminary data.</text>
</comment>
<dbReference type="RefSeq" id="WP_275472985.1">
    <property type="nucleotide sequence ID" value="NZ_CP162940.1"/>
</dbReference>
<dbReference type="Pfam" id="PF00753">
    <property type="entry name" value="Lactamase_B"/>
    <property type="match status" value="1"/>
</dbReference>
<accession>A0ABV5AJT6</accession>
<sequence length="286" mass="32421">MQELVRFSKHTLFLPPEHETDRPLLAAIAGSNRTLLVDAGNSPKHAELFLKQLQTLDIQGDLLVLTHHDWDHVFGLGTFKMPVIAHSSTRDEIKKMQLLSWTDAALEQRVKEKSQTSFSAENIKRELGVERDVTLTLPEITFATRMMVDLGGITCWIEHVGGDHASDSTVVYIPEEKVLFVGDAMYANTMDWSYTTEETLKLVQKLEQYDVERCFLSHHDTPLTKAEYQHALFVLKATATIVQELRSGKPAIAQELSLRFKRPLSEDELEVIDFFLNGLHGEKGHV</sequence>
<evidence type="ECO:0000313" key="3">
    <source>
        <dbReference type="Proteomes" id="UP001579974"/>
    </source>
</evidence>
<keyword evidence="3" id="KW-1185">Reference proteome</keyword>
<dbReference type="SUPFAM" id="SSF56281">
    <property type="entry name" value="Metallo-hydrolase/oxidoreductase"/>
    <property type="match status" value="1"/>
</dbReference>
<evidence type="ECO:0000313" key="2">
    <source>
        <dbReference type="EMBL" id="MFB5192529.1"/>
    </source>
</evidence>
<name>A0ABV5AJT6_9BACL</name>
<dbReference type="InterPro" id="IPR036866">
    <property type="entry name" value="RibonucZ/Hydroxyglut_hydro"/>
</dbReference>
<dbReference type="Proteomes" id="UP001579974">
    <property type="component" value="Unassembled WGS sequence"/>
</dbReference>
<feature type="domain" description="Metallo-beta-lactamase" evidence="1">
    <location>
        <begin position="22"/>
        <end position="218"/>
    </location>
</feature>
<gene>
    <name evidence="2" type="ORF">KKP3000_001733</name>
</gene>
<dbReference type="InterPro" id="IPR001279">
    <property type="entry name" value="Metallo-B-lactamas"/>
</dbReference>
<dbReference type="SMART" id="SM00849">
    <property type="entry name" value="Lactamase_B"/>
    <property type="match status" value="1"/>
</dbReference>
<dbReference type="Gene3D" id="3.60.15.10">
    <property type="entry name" value="Ribonuclease Z/Hydroxyacylglutathione hydrolase-like"/>
    <property type="match status" value="1"/>
</dbReference>
<protein>
    <submittedName>
        <fullName evidence="2">MBL fold metallo-hydrolase</fullName>
    </submittedName>
</protein>
<dbReference type="PANTHER" id="PTHR42951">
    <property type="entry name" value="METALLO-BETA-LACTAMASE DOMAIN-CONTAINING"/>
    <property type="match status" value="1"/>
</dbReference>
<dbReference type="PANTHER" id="PTHR42951:SF4">
    <property type="entry name" value="ACYL-COENZYME A THIOESTERASE MBLAC2"/>
    <property type="match status" value="1"/>
</dbReference>
<dbReference type="EMBL" id="JBDXSU010000023">
    <property type="protein sequence ID" value="MFB5192529.1"/>
    <property type="molecule type" value="Genomic_DNA"/>
</dbReference>